<organism evidence="2 3">
    <name type="scientific">Henriciella pelagia</name>
    <dbReference type="NCBI Taxonomy" id="1977912"/>
    <lineage>
        <taxon>Bacteria</taxon>
        <taxon>Pseudomonadati</taxon>
        <taxon>Pseudomonadota</taxon>
        <taxon>Alphaproteobacteria</taxon>
        <taxon>Hyphomonadales</taxon>
        <taxon>Hyphomonadaceae</taxon>
        <taxon>Henriciella</taxon>
    </lineage>
</organism>
<feature type="signal peptide" evidence="1">
    <location>
        <begin position="1"/>
        <end position="21"/>
    </location>
</feature>
<name>A0ABQ1JMR3_9PROT</name>
<evidence type="ECO:0000313" key="2">
    <source>
        <dbReference type="EMBL" id="GGB70210.1"/>
    </source>
</evidence>
<accession>A0ABQ1JMR3</accession>
<evidence type="ECO:0008006" key="4">
    <source>
        <dbReference type="Google" id="ProtNLM"/>
    </source>
</evidence>
<dbReference type="Pfam" id="PF06347">
    <property type="entry name" value="SH3_4"/>
    <property type="match status" value="2"/>
</dbReference>
<reference evidence="3" key="1">
    <citation type="journal article" date="2019" name="Int. J. Syst. Evol. Microbiol.">
        <title>The Global Catalogue of Microorganisms (GCM) 10K type strain sequencing project: providing services to taxonomists for standard genome sequencing and annotation.</title>
        <authorList>
            <consortium name="The Broad Institute Genomics Platform"/>
            <consortium name="The Broad Institute Genome Sequencing Center for Infectious Disease"/>
            <person name="Wu L."/>
            <person name="Ma J."/>
        </authorList>
    </citation>
    <scope>NUCLEOTIDE SEQUENCE [LARGE SCALE GENOMIC DNA]</scope>
    <source>
        <strain evidence="3">CGMCC 1.15928</strain>
    </source>
</reference>
<evidence type="ECO:0000256" key="1">
    <source>
        <dbReference type="SAM" id="SignalP"/>
    </source>
</evidence>
<comment type="caution">
    <text evidence="2">The sequence shown here is derived from an EMBL/GenBank/DDBJ whole genome shotgun (WGS) entry which is preliminary data.</text>
</comment>
<keyword evidence="3" id="KW-1185">Reference proteome</keyword>
<sequence length="171" mass="19468">MKRFACLFGSVCLILSGPQYATASAEPEAVKISQFSGKPVPRFESLRYTAVHGRKGPSTDHEIVWRYERQGLPVLVVKETRNWRQVRDADGDETWVQARMLTETRHVVMLEKTILRKRPNELSRGVASIQEGVVAELERCEEGWCRLKAEKFKGWAPKQALWGIETRTGGL</sequence>
<dbReference type="RefSeq" id="WP_084392665.1">
    <property type="nucleotide sequence ID" value="NZ_BMKF01000002.1"/>
</dbReference>
<dbReference type="Proteomes" id="UP000628854">
    <property type="component" value="Unassembled WGS sequence"/>
</dbReference>
<gene>
    <name evidence="2" type="ORF">GCM10011503_18600</name>
</gene>
<feature type="chain" id="PRO_5046890579" description="Aspartyl-trna synthetase" evidence="1">
    <location>
        <begin position="22"/>
        <end position="171"/>
    </location>
</feature>
<keyword evidence="1" id="KW-0732">Signal</keyword>
<dbReference type="InterPro" id="IPR010466">
    <property type="entry name" value="DUF1058"/>
</dbReference>
<dbReference type="EMBL" id="BMKF01000002">
    <property type="protein sequence ID" value="GGB70210.1"/>
    <property type="molecule type" value="Genomic_DNA"/>
</dbReference>
<dbReference type="Gene3D" id="2.30.30.40">
    <property type="entry name" value="SH3 Domains"/>
    <property type="match status" value="1"/>
</dbReference>
<proteinExistence type="predicted"/>
<protein>
    <recommendedName>
        <fullName evidence="4">Aspartyl-trna synthetase</fullName>
    </recommendedName>
</protein>
<evidence type="ECO:0000313" key="3">
    <source>
        <dbReference type="Proteomes" id="UP000628854"/>
    </source>
</evidence>